<dbReference type="PANTHER" id="PTHR48079:SF9">
    <property type="entry name" value="PUTATIVE-RELATED"/>
    <property type="match status" value="1"/>
</dbReference>
<dbReference type="InterPro" id="IPR036291">
    <property type="entry name" value="NAD(P)-bd_dom_sf"/>
</dbReference>
<sequence length="270" mass="28477">MRVFVTGATGFIGTAVVKELLSAGHQVLAVIHLAFNANFSDFAGSCATDRAAITALGSTLAAADGDHAFVITSGTMLLVGDDLADEDEKPRMTNPMAALRGPSEALCLDFAKHDVRTSVVRLPPTTHGPGISGFTGPLVMTAVEKGISAYVGDGENRWAAGHRDDAARIYRLAMEKAEPESVFHAVGEEGVTVKEIATEIGNKLGIPVVSIGPEKLEEHFGWFAFGPMANNPASSKKTQERLGWIPASPTVLEDVPRVIEFVKSQAPGAQ</sequence>
<proteinExistence type="predicted"/>
<keyword evidence="3" id="KW-1185">Reference proteome</keyword>
<gene>
    <name evidence="2" type="ORF">N7493_009623</name>
</gene>
<dbReference type="Gene3D" id="3.40.50.720">
    <property type="entry name" value="NAD(P)-binding Rossmann-like Domain"/>
    <property type="match status" value="2"/>
</dbReference>
<reference evidence="2" key="1">
    <citation type="journal article" date="2023" name="IMA Fungus">
        <title>Comparative genomic study of the Penicillium genus elucidates a diverse pangenome and 15 lateral gene transfer events.</title>
        <authorList>
            <person name="Petersen C."/>
            <person name="Sorensen T."/>
            <person name="Nielsen M.R."/>
            <person name="Sondergaard T.E."/>
            <person name="Sorensen J.L."/>
            <person name="Fitzpatrick D.A."/>
            <person name="Frisvad J.C."/>
            <person name="Nielsen K.L."/>
        </authorList>
    </citation>
    <scope>NUCLEOTIDE SEQUENCE</scope>
    <source>
        <strain evidence="2">IBT 17514</strain>
    </source>
</reference>
<dbReference type="AlphaFoldDB" id="A0AAD6MSK4"/>
<name>A0AAD6MSK4_9EURO</name>
<dbReference type="GO" id="GO:0005737">
    <property type="term" value="C:cytoplasm"/>
    <property type="evidence" value="ECO:0007669"/>
    <property type="project" value="TreeGrafter"/>
</dbReference>
<dbReference type="InterPro" id="IPR051783">
    <property type="entry name" value="NAD(P)-dependent_oxidoreduct"/>
</dbReference>
<dbReference type="EMBL" id="JAQJAN010000017">
    <property type="protein sequence ID" value="KAJ5710031.1"/>
    <property type="molecule type" value="Genomic_DNA"/>
</dbReference>
<accession>A0AAD6MSK4</accession>
<evidence type="ECO:0000313" key="3">
    <source>
        <dbReference type="Proteomes" id="UP001215712"/>
    </source>
</evidence>
<organism evidence="2 3">
    <name type="scientific">Penicillium malachiteum</name>
    <dbReference type="NCBI Taxonomy" id="1324776"/>
    <lineage>
        <taxon>Eukaryota</taxon>
        <taxon>Fungi</taxon>
        <taxon>Dikarya</taxon>
        <taxon>Ascomycota</taxon>
        <taxon>Pezizomycotina</taxon>
        <taxon>Eurotiomycetes</taxon>
        <taxon>Eurotiomycetidae</taxon>
        <taxon>Eurotiales</taxon>
        <taxon>Aspergillaceae</taxon>
        <taxon>Penicillium</taxon>
    </lineage>
</organism>
<dbReference type="Pfam" id="PF01370">
    <property type="entry name" value="Epimerase"/>
    <property type="match status" value="1"/>
</dbReference>
<dbReference type="Proteomes" id="UP001215712">
    <property type="component" value="Unassembled WGS sequence"/>
</dbReference>
<dbReference type="GO" id="GO:0004029">
    <property type="term" value="F:aldehyde dehydrogenase (NAD+) activity"/>
    <property type="evidence" value="ECO:0007669"/>
    <property type="project" value="TreeGrafter"/>
</dbReference>
<dbReference type="CDD" id="cd05262">
    <property type="entry name" value="SDR_a7"/>
    <property type="match status" value="1"/>
</dbReference>
<reference evidence="2" key="2">
    <citation type="submission" date="2023-01" db="EMBL/GenBank/DDBJ databases">
        <authorList>
            <person name="Petersen C."/>
        </authorList>
    </citation>
    <scope>NUCLEOTIDE SEQUENCE</scope>
    <source>
        <strain evidence="2">IBT 17514</strain>
    </source>
</reference>
<dbReference type="SUPFAM" id="SSF51735">
    <property type="entry name" value="NAD(P)-binding Rossmann-fold domains"/>
    <property type="match status" value="1"/>
</dbReference>
<protein>
    <submittedName>
        <fullName evidence="2">Oxidoreductase</fullName>
    </submittedName>
</protein>
<comment type="caution">
    <text evidence="2">The sequence shown here is derived from an EMBL/GenBank/DDBJ whole genome shotgun (WGS) entry which is preliminary data.</text>
</comment>
<feature type="domain" description="NAD-dependent epimerase/dehydratase" evidence="1">
    <location>
        <begin position="3"/>
        <end position="56"/>
    </location>
</feature>
<dbReference type="PANTHER" id="PTHR48079">
    <property type="entry name" value="PROTEIN YEEZ"/>
    <property type="match status" value="1"/>
</dbReference>
<evidence type="ECO:0000313" key="2">
    <source>
        <dbReference type="EMBL" id="KAJ5710031.1"/>
    </source>
</evidence>
<dbReference type="InterPro" id="IPR001509">
    <property type="entry name" value="Epimerase_deHydtase"/>
</dbReference>
<evidence type="ECO:0000259" key="1">
    <source>
        <dbReference type="Pfam" id="PF01370"/>
    </source>
</evidence>